<dbReference type="GO" id="GO:0006508">
    <property type="term" value="P:proteolysis"/>
    <property type="evidence" value="ECO:0007669"/>
    <property type="project" value="InterPro"/>
</dbReference>
<reference evidence="5 6" key="1">
    <citation type="journal article" date="2014" name="Nat. Genet.">
        <title>Genome and transcriptome of the porcine whipworm Trichuris suis.</title>
        <authorList>
            <person name="Jex A.R."/>
            <person name="Nejsum P."/>
            <person name="Schwarz E.M."/>
            <person name="Hu L."/>
            <person name="Young N.D."/>
            <person name="Hall R.S."/>
            <person name="Korhonen P.K."/>
            <person name="Liao S."/>
            <person name="Thamsborg S."/>
            <person name="Xia J."/>
            <person name="Xu P."/>
            <person name="Wang S."/>
            <person name="Scheerlinck J.P."/>
            <person name="Hofmann A."/>
            <person name="Sternberg P.W."/>
            <person name="Wang J."/>
            <person name="Gasser R.B."/>
        </authorList>
    </citation>
    <scope>NUCLEOTIDE SEQUENCE [LARGE SCALE GENOMIC DNA]</scope>
    <source>
        <strain evidence="5">DCEP-RM93M</strain>
    </source>
</reference>
<feature type="chain" id="PRO_5001794751" description="Peptidase S1 domain-containing protein" evidence="3">
    <location>
        <begin position="21"/>
        <end position="608"/>
    </location>
</feature>
<dbReference type="Proteomes" id="UP000030764">
    <property type="component" value="Unassembled WGS sequence"/>
</dbReference>
<evidence type="ECO:0000256" key="3">
    <source>
        <dbReference type="SAM" id="SignalP"/>
    </source>
</evidence>
<dbReference type="SUPFAM" id="SSF50494">
    <property type="entry name" value="Trypsin-like serine proteases"/>
    <property type="match status" value="2"/>
</dbReference>
<keyword evidence="6" id="KW-1185">Reference proteome</keyword>
<dbReference type="InterPro" id="IPR043504">
    <property type="entry name" value="Peptidase_S1_PA_chymotrypsin"/>
</dbReference>
<dbReference type="AlphaFoldDB" id="A0A085LNA6"/>
<keyword evidence="3" id="KW-0732">Signal</keyword>
<sequence>MQFSSSNFLLTLCTVQLILAHEDACRNQAEYTKVKNEFTKKRNEIDGAFPWTVVILQNQKPICLGTLLAKPNSTSVNETNLVLTASGCITRQKGVQNKKHLKSLKVQLGAQEHNGKRSDIMRSIAEVKSLIINDDIEGVGVIKMKKPFNGDVKSICLPDFGSTPKKLNKCFLSALGSPTTYIIYKIKACEKDENATEKNNIEMCYLIKEKPPLLTYGSTVVCTENGLPFAFGITRKSKVEEPLTGRQERRVDVSIISTLDTLYSLSTSKERPPSKLEKMQLKHCAVVVILSIINMLLARQDGCENSVQYEQTTAAFRKAGTPIQGVFPWTVMIFENKQMRCFGNLLVTPAAKKANATDLVLTAYGCSKSTKEKNENYLEKLFVRIGIAEHEKLDSYTVLTVSDAISFLTDGQADGVGVFKLRNPAIFDDNVKPICLQDADSKLADLSDCFFSSFDFNKRYMINKVTTCGTSSGIMTEICYLTDGVLPPIVYGSAIVCSKGGSSYAPAIIVKKLVNRKPSVKNEKRAEVSFVSPLEELYKYVRLNSTLPNIKTGNAEASTKKVKPDLPAASASPNTVVANTMKQPAKKKPITLQSFNVTVVKKRHAGGK</sequence>
<dbReference type="EMBL" id="KL363371">
    <property type="protein sequence ID" value="KFD46452.1"/>
    <property type="molecule type" value="Genomic_DNA"/>
</dbReference>
<dbReference type="GO" id="GO:0004252">
    <property type="term" value="F:serine-type endopeptidase activity"/>
    <property type="evidence" value="ECO:0007669"/>
    <property type="project" value="InterPro"/>
</dbReference>
<dbReference type="Pfam" id="PF00089">
    <property type="entry name" value="Trypsin"/>
    <property type="match status" value="1"/>
</dbReference>
<dbReference type="Gene3D" id="2.40.10.10">
    <property type="entry name" value="Trypsin-like serine proteases"/>
    <property type="match status" value="2"/>
</dbReference>
<protein>
    <recommendedName>
        <fullName evidence="4">Peptidase S1 domain-containing protein</fullName>
    </recommendedName>
</protein>
<dbReference type="PANTHER" id="PTHR24250">
    <property type="entry name" value="CHYMOTRYPSIN-RELATED"/>
    <property type="match status" value="1"/>
</dbReference>
<feature type="domain" description="Peptidase S1" evidence="4">
    <location>
        <begin position="46"/>
        <end position="179"/>
    </location>
</feature>
<evidence type="ECO:0000313" key="6">
    <source>
        <dbReference type="Proteomes" id="UP000030764"/>
    </source>
</evidence>
<evidence type="ECO:0000259" key="4">
    <source>
        <dbReference type="Pfam" id="PF00089"/>
    </source>
</evidence>
<keyword evidence="1" id="KW-1015">Disulfide bond</keyword>
<organism evidence="5 6">
    <name type="scientific">Trichuris suis</name>
    <name type="common">pig whipworm</name>
    <dbReference type="NCBI Taxonomy" id="68888"/>
    <lineage>
        <taxon>Eukaryota</taxon>
        <taxon>Metazoa</taxon>
        <taxon>Ecdysozoa</taxon>
        <taxon>Nematoda</taxon>
        <taxon>Enoplea</taxon>
        <taxon>Dorylaimia</taxon>
        <taxon>Trichinellida</taxon>
        <taxon>Trichuridae</taxon>
        <taxon>Trichuris</taxon>
    </lineage>
</organism>
<name>A0A085LNA6_9BILA</name>
<dbReference type="InterPro" id="IPR001254">
    <property type="entry name" value="Trypsin_dom"/>
</dbReference>
<feature type="region of interest" description="Disordered" evidence="2">
    <location>
        <begin position="554"/>
        <end position="573"/>
    </location>
</feature>
<accession>A0A085LNA6</accession>
<evidence type="ECO:0000256" key="1">
    <source>
        <dbReference type="ARBA" id="ARBA00023157"/>
    </source>
</evidence>
<proteinExistence type="predicted"/>
<evidence type="ECO:0000313" key="5">
    <source>
        <dbReference type="EMBL" id="KFD46452.1"/>
    </source>
</evidence>
<feature type="signal peptide" evidence="3">
    <location>
        <begin position="1"/>
        <end position="20"/>
    </location>
</feature>
<gene>
    <name evidence="5" type="ORF">M513_12681</name>
</gene>
<evidence type="ECO:0000256" key="2">
    <source>
        <dbReference type="SAM" id="MobiDB-lite"/>
    </source>
</evidence>
<dbReference type="InterPro" id="IPR009003">
    <property type="entry name" value="Peptidase_S1_PA"/>
</dbReference>